<evidence type="ECO:0000313" key="2">
    <source>
        <dbReference type="Proteomes" id="UP001501671"/>
    </source>
</evidence>
<dbReference type="RefSeq" id="WP_345249534.1">
    <property type="nucleotide sequence ID" value="NZ_BAABFO010000010.1"/>
</dbReference>
<proteinExistence type="predicted"/>
<name>A0ABP8H0Z1_9BURK</name>
<accession>A0ABP8H0Z1</accession>
<dbReference type="InterPro" id="IPR022191">
    <property type="entry name" value="DUF3717"/>
</dbReference>
<dbReference type="Proteomes" id="UP001501671">
    <property type="component" value="Unassembled WGS sequence"/>
</dbReference>
<keyword evidence="2" id="KW-1185">Reference proteome</keyword>
<sequence length="81" mass="8960">MEISLTDLEQAINFWRNRYPSTGKEQRLCSQANALAAPYAEMIMSKRRQIDEAELPADARTALGDWRLLTAAAPPAASAKP</sequence>
<comment type="caution">
    <text evidence="1">The sequence shown here is derived from an EMBL/GenBank/DDBJ whole genome shotgun (WGS) entry which is preliminary data.</text>
</comment>
<organism evidence="1 2">
    <name type="scientific">Pigmentiphaga soli</name>
    <dbReference type="NCBI Taxonomy" id="1007095"/>
    <lineage>
        <taxon>Bacteria</taxon>
        <taxon>Pseudomonadati</taxon>
        <taxon>Pseudomonadota</taxon>
        <taxon>Betaproteobacteria</taxon>
        <taxon>Burkholderiales</taxon>
        <taxon>Alcaligenaceae</taxon>
        <taxon>Pigmentiphaga</taxon>
    </lineage>
</organism>
<protein>
    <submittedName>
        <fullName evidence="1">DUF3717 domain-containing protein</fullName>
    </submittedName>
</protein>
<gene>
    <name evidence="1" type="ORF">GCM10023144_23270</name>
</gene>
<dbReference type="Pfam" id="PF12512">
    <property type="entry name" value="DUF3717"/>
    <property type="match status" value="1"/>
</dbReference>
<evidence type="ECO:0000313" key="1">
    <source>
        <dbReference type="EMBL" id="GAA4332823.1"/>
    </source>
</evidence>
<dbReference type="EMBL" id="BAABFO010000010">
    <property type="protein sequence ID" value="GAA4332823.1"/>
    <property type="molecule type" value="Genomic_DNA"/>
</dbReference>
<reference evidence="2" key="1">
    <citation type="journal article" date="2019" name="Int. J. Syst. Evol. Microbiol.">
        <title>The Global Catalogue of Microorganisms (GCM) 10K type strain sequencing project: providing services to taxonomists for standard genome sequencing and annotation.</title>
        <authorList>
            <consortium name="The Broad Institute Genomics Platform"/>
            <consortium name="The Broad Institute Genome Sequencing Center for Infectious Disease"/>
            <person name="Wu L."/>
            <person name="Ma J."/>
        </authorList>
    </citation>
    <scope>NUCLEOTIDE SEQUENCE [LARGE SCALE GENOMIC DNA]</scope>
    <source>
        <strain evidence="2">JCM 17666</strain>
    </source>
</reference>